<evidence type="ECO:0000256" key="5">
    <source>
        <dbReference type="ARBA" id="ARBA00022801"/>
    </source>
</evidence>
<dbReference type="SUPFAM" id="SSF53474">
    <property type="entry name" value="alpha/beta-Hydrolases"/>
    <property type="match status" value="1"/>
</dbReference>
<keyword evidence="5 9" id="KW-0378">Hydrolase</keyword>
<evidence type="ECO:0000256" key="7">
    <source>
        <dbReference type="ARBA" id="ARBA00023157"/>
    </source>
</evidence>
<dbReference type="Gene3D" id="3.40.50.1820">
    <property type="entry name" value="alpha/beta hydrolase"/>
    <property type="match status" value="1"/>
</dbReference>
<evidence type="ECO:0000256" key="3">
    <source>
        <dbReference type="ARBA" id="ARBA00022723"/>
    </source>
</evidence>
<keyword evidence="10" id="KW-1185">Reference proteome</keyword>
<dbReference type="Pfam" id="PF07519">
    <property type="entry name" value="Tannase"/>
    <property type="match status" value="1"/>
</dbReference>
<dbReference type="Pfam" id="PF10605">
    <property type="entry name" value="3HBOH"/>
    <property type="match status" value="1"/>
</dbReference>
<keyword evidence="7" id="KW-1015">Disulfide bond</keyword>
<evidence type="ECO:0000256" key="2">
    <source>
        <dbReference type="ARBA" id="ARBA00022487"/>
    </source>
</evidence>
<protein>
    <submittedName>
        <fullName evidence="9">Tannase/feruloyl esterase family alpha/beta hydrolase</fullName>
    </submittedName>
</protein>
<proteinExistence type="inferred from homology"/>
<keyword evidence="3" id="KW-0479">Metal-binding</keyword>
<evidence type="ECO:0000256" key="1">
    <source>
        <dbReference type="ARBA" id="ARBA00006249"/>
    </source>
</evidence>
<dbReference type="InterPro" id="IPR016582">
    <property type="entry name" value="OHBut_olig_hydro_put"/>
</dbReference>
<keyword evidence="2" id="KW-0719">Serine esterase</keyword>
<evidence type="ECO:0000256" key="8">
    <source>
        <dbReference type="SAM" id="SignalP"/>
    </source>
</evidence>
<dbReference type="RefSeq" id="WP_187218590.1">
    <property type="nucleotide sequence ID" value="NZ_JABVED010000002.1"/>
</dbReference>
<feature type="signal peptide" evidence="8">
    <location>
        <begin position="1"/>
        <end position="21"/>
    </location>
</feature>
<evidence type="ECO:0000313" key="10">
    <source>
        <dbReference type="Proteomes" id="UP000734823"/>
    </source>
</evidence>
<organism evidence="9 10">
    <name type="scientific">Actinokineospora xionganensis</name>
    <dbReference type="NCBI Taxonomy" id="2684470"/>
    <lineage>
        <taxon>Bacteria</taxon>
        <taxon>Bacillati</taxon>
        <taxon>Actinomycetota</taxon>
        <taxon>Actinomycetes</taxon>
        <taxon>Pseudonocardiales</taxon>
        <taxon>Pseudonocardiaceae</taxon>
        <taxon>Actinokineospora</taxon>
    </lineage>
</organism>
<sequence>MFARIALTAVCLALTAVPAAATGHSGRCAADRLHVPGAQRQLAACLDDLTTVGTAVTGHTVTADWAGLTSAGLPRPVAVPGVQLDGHFDDTSTGNTHHGWNSDAQFVLRMPERWNGGLVVTGAPGVRRQYANDRAIADHVLAAGYAFAATDKGNTGIGFHSDGRRPGDAVAEWNTRVTQLTIAAKSTVAQHYGRPPARTLMAGLSNGGYLVRWQLENRPGLYDGGVDWEGTLWTEEGPNMFTSLPAAIRHYPAYAAGDPAAHQAILDAGFAPGSEFLWPFHHQVYWDLTQRIYREEFDPAFDGDRQAGIPFCASGTPDCDADYDYAARPKSVHRAVERISLTGRIHKPLITLHGTLDALLPISRSSDVYAHLVTAQDRGALHRYYRIDGGTHVDGLYDVYPDRLRPLGPCFRTAFDALEGWLDGTPPTGTLMPISASTCGYSGK</sequence>
<gene>
    <name evidence="9" type="ORF">GPZ80_05205</name>
</gene>
<feature type="chain" id="PRO_5046344038" evidence="8">
    <location>
        <begin position="22"/>
        <end position="444"/>
    </location>
</feature>
<evidence type="ECO:0000256" key="6">
    <source>
        <dbReference type="ARBA" id="ARBA00022837"/>
    </source>
</evidence>
<dbReference type="GO" id="GO:0016787">
    <property type="term" value="F:hydrolase activity"/>
    <property type="evidence" value="ECO:0007669"/>
    <property type="project" value="UniProtKB-KW"/>
</dbReference>
<reference evidence="9 10" key="1">
    <citation type="submission" date="2020-06" db="EMBL/GenBank/DDBJ databases">
        <title>Actinokineospora xiongansis sp. nov., isolated from soil of Baiyangdian.</title>
        <authorList>
            <person name="Zhang X."/>
        </authorList>
    </citation>
    <scope>NUCLEOTIDE SEQUENCE [LARGE SCALE GENOMIC DNA]</scope>
    <source>
        <strain evidence="9 10">HBU206404</strain>
    </source>
</reference>
<dbReference type="InterPro" id="IPR029058">
    <property type="entry name" value="AB_hydrolase_fold"/>
</dbReference>
<comment type="caution">
    <text evidence="9">The sequence shown here is derived from an EMBL/GenBank/DDBJ whole genome shotgun (WGS) entry which is preliminary data.</text>
</comment>
<dbReference type="EMBL" id="JABVED010000002">
    <property type="protein sequence ID" value="MBC6446573.1"/>
    <property type="molecule type" value="Genomic_DNA"/>
</dbReference>
<dbReference type="InterPro" id="IPR011118">
    <property type="entry name" value="Tannase/feruloyl_esterase"/>
</dbReference>
<keyword evidence="4 8" id="KW-0732">Signal</keyword>
<dbReference type="Proteomes" id="UP000734823">
    <property type="component" value="Unassembled WGS sequence"/>
</dbReference>
<accession>A0ABR7L220</accession>
<comment type="similarity">
    <text evidence="1">Belongs to the tannase family.</text>
</comment>
<evidence type="ECO:0000256" key="4">
    <source>
        <dbReference type="ARBA" id="ARBA00022729"/>
    </source>
</evidence>
<name>A0ABR7L220_9PSEU</name>
<keyword evidence="6" id="KW-0106">Calcium</keyword>
<evidence type="ECO:0000313" key="9">
    <source>
        <dbReference type="EMBL" id="MBC6446573.1"/>
    </source>
</evidence>